<feature type="transmembrane region" description="Helical" evidence="1">
    <location>
        <begin position="12"/>
        <end position="36"/>
    </location>
</feature>
<reference evidence="3" key="1">
    <citation type="submission" date="2015-02" db="EMBL/GenBank/DDBJ databases">
        <title>Description and complete genome sequence of the first cultured representative of the subdivision 5 of the Verrucomicrobia phylum.</title>
        <authorList>
            <person name="Spring S."/>
            <person name="Bunk B."/>
            <person name="Sproer C."/>
            <person name="Klenk H.-P."/>
        </authorList>
    </citation>
    <scope>NUCLEOTIDE SEQUENCE [LARGE SCALE GENOMIC DNA]</scope>
    <source>
        <strain evidence="3">L21-Fru-AB</strain>
    </source>
</reference>
<reference evidence="2 3" key="2">
    <citation type="journal article" date="2016" name="ISME J.">
        <title>Characterization of the first cultured representative of Verrucomicrobia subdivision 5 indicates the proposal of a novel phylum.</title>
        <authorList>
            <person name="Spring S."/>
            <person name="Bunk B."/>
            <person name="Sproer C."/>
            <person name="Schumann P."/>
            <person name="Rohde M."/>
            <person name="Tindall B.J."/>
            <person name="Klenk H.P."/>
        </authorList>
    </citation>
    <scope>NUCLEOTIDE SEQUENCE [LARGE SCALE GENOMIC DNA]</scope>
    <source>
        <strain evidence="2 3">L21-Fru-AB</strain>
    </source>
</reference>
<evidence type="ECO:0000256" key="1">
    <source>
        <dbReference type="SAM" id="Phobius"/>
    </source>
</evidence>
<keyword evidence="1" id="KW-0472">Membrane</keyword>
<dbReference type="Proteomes" id="UP000035268">
    <property type="component" value="Chromosome"/>
</dbReference>
<accession>A0A0G3EC09</accession>
<dbReference type="EMBL" id="CP010904">
    <property type="protein sequence ID" value="AKJ64031.1"/>
    <property type="molecule type" value="Genomic_DNA"/>
</dbReference>
<dbReference type="PROSITE" id="PS00409">
    <property type="entry name" value="PROKAR_NTER_METHYL"/>
    <property type="match status" value="1"/>
</dbReference>
<gene>
    <name evidence="2" type="primary">pilE</name>
    <name evidence="2" type="ORF">L21SP4_00765</name>
</gene>
<dbReference type="InterPro" id="IPR045584">
    <property type="entry name" value="Pilin-like"/>
</dbReference>
<proteinExistence type="predicted"/>
<keyword evidence="1" id="KW-0812">Transmembrane</keyword>
<dbReference type="NCBIfam" id="TIGR02532">
    <property type="entry name" value="IV_pilin_GFxxxE"/>
    <property type="match status" value="1"/>
</dbReference>
<dbReference type="KEGG" id="vbl:L21SP4_00765"/>
<protein>
    <submittedName>
        <fullName evidence="2">Pilin</fullName>
    </submittedName>
</protein>
<keyword evidence="1" id="KW-1133">Transmembrane helix</keyword>
<dbReference type="SUPFAM" id="SSF54523">
    <property type="entry name" value="Pili subunits"/>
    <property type="match status" value="1"/>
</dbReference>
<organism evidence="2 3">
    <name type="scientific">Kiritimatiella glycovorans</name>
    <dbReference type="NCBI Taxonomy" id="1307763"/>
    <lineage>
        <taxon>Bacteria</taxon>
        <taxon>Pseudomonadati</taxon>
        <taxon>Kiritimatiellota</taxon>
        <taxon>Kiritimatiellia</taxon>
        <taxon>Kiritimatiellales</taxon>
        <taxon>Kiritimatiellaceae</taxon>
        <taxon>Kiritimatiella</taxon>
    </lineage>
</organism>
<dbReference type="Gene3D" id="3.30.700.10">
    <property type="entry name" value="Glycoprotein, Type 4 Pilin"/>
    <property type="match status" value="1"/>
</dbReference>
<dbReference type="Pfam" id="PF07963">
    <property type="entry name" value="N_methyl"/>
    <property type="match status" value="1"/>
</dbReference>
<dbReference type="RefSeq" id="WP_052881398.1">
    <property type="nucleotide sequence ID" value="NZ_CP010904.1"/>
</dbReference>
<keyword evidence="3" id="KW-1185">Reference proteome</keyword>
<name>A0A0G3EC09_9BACT</name>
<evidence type="ECO:0000313" key="3">
    <source>
        <dbReference type="Proteomes" id="UP000035268"/>
    </source>
</evidence>
<dbReference type="AlphaFoldDB" id="A0A0G3EC09"/>
<evidence type="ECO:0000313" key="2">
    <source>
        <dbReference type="EMBL" id="AKJ64031.1"/>
    </source>
</evidence>
<dbReference type="STRING" id="1307763.L21SP4_00765"/>
<dbReference type="PANTHER" id="PTHR30093">
    <property type="entry name" value="GENERAL SECRETION PATHWAY PROTEIN G"/>
    <property type="match status" value="1"/>
</dbReference>
<sequence length="234" mass="25419">MKMFRRIIGKRGFTLVELLVVIAIIGILASILMPAIQDALLRGKALKVATNGRGLHQALVAQQTKSIYTTTAAIWPNPDDWSSSTDYFADMVESNVLNVSVSYFAAPGVPVAEDLQEFRSGGGQTDDTGNYNAWSAVENSANNISLPETAPLFFTRNLGIDTLSAANDVNPRELMGDNADFKQPFGADALCFVTKGGQSYALLDQDLKEEAFTRLFDVRNPTNNAALTHQVMNP</sequence>
<dbReference type="InterPro" id="IPR012902">
    <property type="entry name" value="N_methyl_site"/>
</dbReference>